<dbReference type="PROSITE" id="PS51371">
    <property type="entry name" value="CBS"/>
    <property type="match status" value="2"/>
</dbReference>
<dbReference type="Proteomes" id="UP000199647">
    <property type="component" value="Unassembled WGS sequence"/>
</dbReference>
<dbReference type="PANTHER" id="PTHR43080">
    <property type="entry name" value="CBS DOMAIN-CONTAINING PROTEIN CBSX3, MITOCHONDRIAL"/>
    <property type="match status" value="1"/>
</dbReference>
<evidence type="ECO:0000313" key="4">
    <source>
        <dbReference type="EMBL" id="SEQ10510.1"/>
    </source>
</evidence>
<evidence type="ECO:0000313" key="5">
    <source>
        <dbReference type="Proteomes" id="UP000199647"/>
    </source>
</evidence>
<keyword evidence="5" id="KW-1185">Reference proteome</keyword>
<dbReference type="InterPro" id="IPR051257">
    <property type="entry name" value="Diverse_CBS-Domain"/>
</dbReference>
<dbReference type="InterPro" id="IPR046342">
    <property type="entry name" value="CBS_dom_sf"/>
</dbReference>
<dbReference type="EMBL" id="FOFG01000002">
    <property type="protein sequence ID" value="SEQ10510.1"/>
    <property type="molecule type" value="Genomic_DNA"/>
</dbReference>
<organism evidence="4 5">
    <name type="scientific">Faunimonas pinastri</name>
    <dbReference type="NCBI Taxonomy" id="1855383"/>
    <lineage>
        <taxon>Bacteria</taxon>
        <taxon>Pseudomonadati</taxon>
        <taxon>Pseudomonadota</taxon>
        <taxon>Alphaproteobacteria</taxon>
        <taxon>Hyphomicrobiales</taxon>
        <taxon>Afifellaceae</taxon>
        <taxon>Faunimonas</taxon>
    </lineage>
</organism>
<dbReference type="STRING" id="1855383.SAMN05216548_102404"/>
<dbReference type="Pfam" id="PF00571">
    <property type="entry name" value="CBS"/>
    <property type="match status" value="2"/>
</dbReference>
<name>A0A1H9DAJ3_9HYPH</name>
<dbReference type="OrthoDB" id="9807125at2"/>
<dbReference type="InterPro" id="IPR000644">
    <property type="entry name" value="CBS_dom"/>
</dbReference>
<keyword evidence="1 2" id="KW-0129">CBS domain</keyword>
<reference evidence="4 5" key="1">
    <citation type="submission" date="2016-10" db="EMBL/GenBank/DDBJ databases">
        <authorList>
            <person name="de Groot N.N."/>
        </authorList>
    </citation>
    <scope>NUCLEOTIDE SEQUENCE [LARGE SCALE GENOMIC DNA]</scope>
    <source>
        <strain evidence="4 5">A52C2</strain>
    </source>
</reference>
<protein>
    <submittedName>
        <fullName evidence="4">CBS domain-containing protein</fullName>
    </submittedName>
</protein>
<dbReference type="SUPFAM" id="SSF54631">
    <property type="entry name" value="CBS-domain pair"/>
    <property type="match status" value="1"/>
</dbReference>
<feature type="domain" description="CBS" evidence="3">
    <location>
        <begin position="8"/>
        <end position="67"/>
    </location>
</feature>
<dbReference type="InterPro" id="IPR044725">
    <property type="entry name" value="CBSX3_CBS_dom"/>
</dbReference>
<gene>
    <name evidence="4" type="ORF">SAMN05216548_102404</name>
</gene>
<proteinExistence type="predicted"/>
<dbReference type="Gene3D" id="3.10.580.10">
    <property type="entry name" value="CBS-domain"/>
    <property type="match status" value="1"/>
</dbReference>
<dbReference type="CDD" id="cd04623">
    <property type="entry name" value="CBS_pair_bac_euk"/>
    <property type="match status" value="1"/>
</dbReference>
<feature type="domain" description="CBS" evidence="3">
    <location>
        <begin position="75"/>
        <end position="132"/>
    </location>
</feature>
<dbReference type="RefSeq" id="WP_092495555.1">
    <property type="nucleotide sequence ID" value="NZ_FOFG01000002.1"/>
</dbReference>
<evidence type="ECO:0000259" key="3">
    <source>
        <dbReference type="PROSITE" id="PS51371"/>
    </source>
</evidence>
<dbReference type="SMART" id="SM00116">
    <property type="entry name" value="CBS"/>
    <property type="match status" value="2"/>
</dbReference>
<accession>A0A1H9DAJ3</accession>
<evidence type="ECO:0000256" key="1">
    <source>
        <dbReference type="ARBA" id="ARBA00023122"/>
    </source>
</evidence>
<sequence>MSVSHILNLKGGDVLTVEPLTPLADVSRLLTEKRIGAVVVVEGEKILGILSERDLVHAVARDGAAALGRPARDCMTSKVTTCGRETGINELMEVMTRGRFRHLPVVENGRLAGIVSIGDVVKARIAEIQHEADQIRDYIATA</sequence>
<dbReference type="PANTHER" id="PTHR43080:SF2">
    <property type="entry name" value="CBS DOMAIN-CONTAINING PROTEIN"/>
    <property type="match status" value="1"/>
</dbReference>
<dbReference type="AlphaFoldDB" id="A0A1H9DAJ3"/>
<evidence type="ECO:0000256" key="2">
    <source>
        <dbReference type="PROSITE-ProRule" id="PRU00703"/>
    </source>
</evidence>